<evidence type="ECO:0000313" key="7">
    <source>
        <dbReference type="EMBL" id="KAF6024920.1"/>
    </source>
</evidence>
<dbReference type="SUPFAM" id="SSF50998">
    <property type="entry name" value="Quinoprotein alcohol dehydrogenase-like"/>
    <property type="match status" value="1"/>
</dbReference>
<dbReference type="PRINTS" id="PR00320">
    <property type="entry name" value="GPROTEINBRPT"/>
</dbReference>
<evidence type="ECO:0000259" key="6">
    <source>
        <dbReference type="Pfam" id="PF08625"/>
    </source>
</evidence>
<dbReference type="EMBL" id="VXIV02002513">
    <property type="protein sequence ID" value="KAF6024920.1"/>
    <property type="molecule type" value="Genomic_DNA"/>
</dbReference>
<evidence type="ECO:0000256" key="5">
    <source>
        <dbReference type="PROSITE-ProRule" id="PRU00221"/>
    </source>
</evidence>
<dbReference type="GO" id="GO:0000480">
    <property type="term" value="P:endonucleolytic cleavage in 5'-ETS of tricistronic rRNA transcript (SSU-rRNA, 5.8S rRNA, LSU-rRNA)"/>
    <property type="evidence" value="ECO:0007669"/>
    <property type="project" value="TreeGrafter"/>
</dbReference>
<dbReference type="InterPro" id="IPR020472">
    <property type="entry name" value="WD40_PAC1"/>
</dbReference>
<dbReference type="SUPFAM" id="SSF50978">
    <property type="entry name" value="WD40 repeat-like"/>
    <property type="match status" value="1"/>
</dbReference>
<dbReference type="InterPro" id="IPR011047">
    <property type="entry name" value="Quinoprotein_ADH-like_sf"/>
</dbReference>
<dbReference type="Pfam" id="PF08625">
    <property type="entry name" value="Utp13"/>
    <property type="match status" value="1"/>
</dbReference>
<dbReference type="InterPro" id="IPR013934">
    <property type="entry name" value="Utp13_C"/>
</dbReference>
<reference evidence="7" key="1">
    <citation type="submission" date="2020-06" db="EMBL/GenBank/DDBJ databases">
        <title>Draft genome of Bugula neritina, a colonial animal packing powerful symbionts and potential medicines.</title>
        <authorList>
            <person name="Rayko M."/>
        </authorList>
    </citation>
    <scope>NUCLEOTIDE SEQUENCE [LARGE SCALE GENOMIC DNA]</scope>
    <source>
        <strain evidence="7">Kwan_BN1</strain>
    </source>
</reference>
<evidence type="ECO:0000256" key="4">
    <source>
        <dbReference type="ARBA" id="ARBA00023242"/>
    </source>
</evidence>
<dbReference type="PANTHER" id="PTHR19854:SF15">
    <property type="entry name" value="TRANSDUCIN BETA-LIKE PROTEIN 3"/>
    <property type="match status" value="1"/>
</dbReference>
<dbReference type="GO" id="GO:0032040">
    <property type="term" value="C:small-subunit processome"/>
    <property type="evidence" value="ECO:0007669"/>
    <property type="project" value="InterPro"/>
</dbReference>
<dbReference type="GO" id="GO:0034511">
    <property type="term" value="F:U3 snoRNA binding"/>
    <property type="evidence" value="ECO:0007669"/>
    <property type="project" value="TreeGrafter"/>
</dbReference>
<keyword evidence="3" id="KW-0677">Repeat</keyword>
<dbReference type="GO" id="GO:0000472">
    <property type="term" value="P:endonucleolytic cleavage to generate mature 5'-end of SSU-rRNA from (SSU-rRNA, 5.8S rRNA, LSU-rRNA)"/>
    <property type="evidence" value="ECO:0007669"/>
    <property type="project" value="TreeGrafter"/>
</dbReference>
<proteinExistence type="predicted"/>
<dbReference type="PROSITE" id="PS50082">
    <property type="entry name" value="WD_REPEATS_2"/>
    <property type="match status" value="9"/>
</dbReference>
<feature type="repeat" description="WD" evidence="5">
    <location>
        <begin position="201"/>
        <end position="243"/>
    </location>
</feature>
<sequence length="789" mass="88750">MVIYFRYMRSCSSMLHQSTKKIPKESYEVEFKQTAFYTGGKIHVTSDGSYLLTTCRNAVKVIDMDTGLVVSTIEEDDDPAVTCFCVTPDDESLVVASENRLLKLWDWKNNTVTRSWKSIHDGPILEMTIEQTSTLLASGSSDKSIKIWDIDRKYWTHNLKGHTGVITAVKFHPEGVWLLSAALDLHIRVWNLQNSECLACLEGHFSAITDILIDPLHTDVVISSGRDKVLLVWDIKQKEKLNTIPVYEAVESIIPLERCVNSEIGVKSKDDLHVVTAGSKGALRVWNCATRLCVHTQKLPESLTDAAADDSETALHSITQAFAVKSRNQICTSNHEHNIQFYSSETLHLEKQYIGNNEEIMDVQLFGSNEEYLALATNSVTVKVYSLADFDSDCLYGHTDLVTTLSVSTDGHLLLSGSKDNTAILWSLGENIHDMHKIYRATGHAQSVSSVCLTRLSCSAMLTGSVDNTLKLWKGPTDDLTDSPEQIYCTQTVLAHDRDINSIDMSPNDRLVLTGSRDKTAKIWRADDLSLVGILKGHTRGIWKAKFSPVDQCAITASADGTLKMFDISSFTCIKTFEGHESPVLNVCFVTRGMQFVSSDDDGLVRLWNIKDTELVKTFEGHSERCWALTVCKHTQNRMVSGCANATIVVWKDVTETNIIKNREIQEKSLLNQQELSNLMHEKRFHEALSLALTMEKPFHTLTIVKEILSEETEDVLLETVSKLDLTQIDVLLRFCVEWNTNSKTCHEAQLLLKRHYQRMSKLVQQTQFIDYTFQCMRLGEKTSPNSTA</sequence>
<feature type="domain" description="U3 small nucleolar RNA-associated protein 13 C-terminal" evidence="6">
    <location>
        <begin position="673"/>
        <end position="754"/>
    </location>
</feature>
<feature type="repeat" description="WD" evidence="5">
    <location>
        <begin position="577"/>
        <end position="618"/>
    </location>
</feature>
<feature type="repeat" description="WD" evidence="5">
    <location>
        <begin position="441"/>
        <end position="483"/>
    </location>
</feature>
<dbReference type="PROSITE" id="PS00678">
    <property type="entry name" value="WD_REPEATS_1"/>
    <property type="match status" value="3"/>
</dbReference>
<feature type="repeat" description="WD" evidence="5">
    <location>
        <begin position="395"/>
        <end position="428"/>
    </location>
</feature>
<dbReference type="PROSITE" id="PS50294">
    <property type="entry name" value="WD_REPEATS_REGION"/>
    <property type="match status" value="6"/>
</dbReference>
<dbReference type="InterPro" id="IPR036322">
    <property type="entry name" value="WD40_repeat_dom_sf"/>
</dbReference>
<gene>
    <name evidence="7" type="ORF">EB796_016757</name>
</gene>
<feature type="repeat" description="WD" evidence="5">
    <location>
        <begin position="74"/>
        <end position="115"/>
    </location>
</feature>
<dbReference type="OrthoDB" id="5414888at2759"/>
<feature type="repeat" description="WD" evidence="5">
    <location>
        <begin position="535"/>
        <end position="576"/>
    </location>
</feature>
<evidence type="ECO:0000256" key="2">
    <source>
        <dbReference type="ARBA" id="ARBA00022574"/>
    </source>
</evidence>
<dbReference type="InterPro" id="IPR001680">
    <property type="entry name" value="WD40_rpt"/>
</dbReference>
<keyword evidence="8" id="KW-1185">Reference proteome</keyword>
<accession>A0A7J7JFB1</accession>
<dbReference type="AlphaFoldDB" id="A0A7J7JFB1"/>
<keyword evidence="2 5" id="KW-0853">WD repeat</keyword>
<dbReference type="InterPro" id="IPR015943">
    <property type="entry name" value="WD40/YVTN_repeat-like_dom_sf"/>
</dbReference>
<dbReference type="Proteomes" id="UP000593567">
    <property type="component" value="Unassembled WGS sequence"/>
</dbReference>
<name>A0A7J7JFB1_BUGNE</name>
<dbReference type="Pfam" id="PF00400">
    <property type="entry name" value="WD40"/>
    <property type="match status" value="10"/>
</dbReference>
<evidence type="ECO:0000256" key="1">
    <source>
        <dbReference type="ARBA" id="ARBA00004604"/>
    </source>
</evidence>
<feature type="repeat" description="WD" evidence="5">
    <location>
        <begin position="117"/>
        <end position="151"/>
    </location>
</feature>
<dbReference type="PANTHER" id="PTHR19854">
    <property type="entry name" value="TRANSDUCIN BETA-LIKE 3"/>
    <property type="match status" value="1"/>
</dbReference>
<feature type="repeat" description="WD" evidence="5">
    <location>
        <begin position="493"/>
        <end position="524"/>
    </location>
</feature>
<dbReference type="Gene3D" id="2.130.10.10">
    <property type="entry name" value="YVTN repeat-like/Quinoprotein amine dehydrogenase"/>
    <property type="match status" value="4"/>
</dbReference>
<dbReference type="SMART" id="SM00320">
    <property type="entry name" value="WD40"/>
    <property type="match status" value="11"/>
</dbReference>
<dbReference type="CDD" id="cd00200">
    <property type="entry name" value="WD40"/>
    <property type="match status" value="2"/>
</dbReference>
<comment type="subcellular location">
    <subcellularLocation>
        <location evidence="1">Nucleus</location>
        <location evidence="1">Nucleolus</location>
    </subcellularLocation>
</comment>
<protein>
    <submittedName>
        <fullName evidence="7">TBL3</fullName>
    </submittedName>
</protein>
<keyword evidence="4" id="KW-0539">Nucleus</keyword>
<feature type="repeat" description="WD" evidence="5">
    <location>
        <begin position="159"/>
        <end position="200"/>
    </location>
</feature>
<organism evidence="7 8">
    <name type="scientific">Bugula neritina</name>
    <name type="common">Brown bryozoan</name>
    <name type="synonym">Sertularia neritina</name>
    <dbReference type="NCBI Taxonomy" id="10212"/>
    <lineage>
        <taxon>Eukaryota</taxon>
        <taxon>Metazoa</taxon>
        <taxon>Spiralia</taxon>
        <taxon>Lophotrochozoa</taxon>
        <taxon>Bryozoa</taxon>
        <taxon>Gymnolaemata</taxon>
        <taxon>Cheilostomatida</taxon>
        <taxon>Flustrina</taxon>
        <taxon>Buguloidea</taxon>
        <taxon>Bugulidae</taxon>
        <taxon>Bugula</taxon>
    </lineage>
</organism>
<evidence type="ECO:0000313" key="8">
    <source>
        <dbReference type="Proteomes" id="UP000593567"/>
    </source>
</evidence>
<dbReference type="GO" id="GO:0030686">
    <property type="term" value="C:90S preribosome"/>
    <property type="evidence" value="ECO:0007669"/>
    <property type="project" value="TreeGrafter"/>
</dbReference>
<comment type="caution">
    <text evidence="7">The sequence shown here is derived from an EMBL/GenBank/DDBJ whole genome shotgun (WGS) entry which is preliminary data.</text>
</comment>
<dbReference type="InterPro" id="IPR019775">
    <property type="entry name" value="WD40_repeat_CS"/>
</dbReference>
<evidence type="ECO:0000256" key="3">
    <source>
        <dbReference type="ARBA" id="ARBA00022737"/>
    </source>
</evidence>